<proteinExistence type="inferred from homology"/>
<dbReference type="InterPro" id="IPR016166">
    <property type="entry name" value="FAD-bd_PCMH"/>
</dbReference>
<dbReference type="AlphaFoldDB" id="A0A6H0ZT05"/>
<dbReference type="SUPFAM" id="SSF56176">
    <property type="entry name" value="FAD-binding/transporter-associated domain-like"/>
    <property type="match status" value="1"/>
</dbReference>
<dbReference type="Gene3D" id="3.30.465.10">
    <property type="match status" value="1"/>
</dbReference>
<evidence type="ECO:0000313" key="8">
    <source>
        <dbReference type="Proteomes" id="UP000500870"/>
    </source>
</evidence>
<dbReference type="EMBL" id="CP050899">
    <property type="protein sequence ID" value="QIX23972.1"/>
    <property type="molecule type" value="Genomic_DNA"/>
</dbReference>
<dbReference type="Gene3D" id="3.30.70.2740">
    <property type="match status" value="1"/>
</dbReference>
<evidence type="ECO:0000259" key="6">
    <source>
        <dbReference type="PROSITE" id="PS51387"/>
    </source>
</evidence>
<evidence type="ECO:0000256" key="5">
    <source>
        <dbReference type="ARBA" id="ARBA00023002"/>
    </source>
</evidence>
<accession>A0A6H0ZT05</accession>
<dbReference type="SUPFAM" id="SSF55103">
    <property type="entry name" value="FAD-linked oxidases, C-terminal domain"/>
    <property type="match status" value="1"/>
</dbReference>
<comment type="similarity">
    <text evidence="2">Belongs to the FAD-binding oxidoreductase/transferase type 4 family.</text>
</comment>
<reference evidence="7 8" key="1">
    <citation type="submission" date="2020-04" db="EMBL/GenBank/DDBJ databases">
        <title>FDA dAtabase for Regulatory Grade micrObial Sequences (FDA-ARGOS): Supporting development and validation of Infectious Disease Dx tests.</title>
        <authorList>
            <person name="Sciortino C."/>
            <person name="Tallon L."/>
            <person name="Sadzewicz L."/>
            <person name="Vavikolanu K."/>
            <person name="Mehta A."/>
            <person name="Aluvathingal J."/>
            <person name="Nadendla S."/>
            <person name="Nandy P."/>
            <person name="Geyer C."/>
            <person name="Yan Y."/>
            <person name="Sichtig H."/>
        </authorList>
    </citation>
    <scope>NUCLEOTIDE SEQUENCE [LARGE SCALE GENOMIC DNA]</scope>
    <source>
        <strain evidence="7 8">FDAARGOS_633</strain>
    </source>
</reference>
<dbReference type="PANTHER" id="PTHR43716">
    <property type="entry name" value="D-2-HYDROXYGLUTARATE DEHYDROGENASE, MITOCHONDRIAL"/>
    <property type="match status" value="1"/>
</dbReference>
<dbReference type="InterPro" id="IPR016171">
    <property type="entry name" value="Vanillyl_alc_oxidase_C-sub2"/>
</dbReference>
<dbReference type="InterPro" id="IPR036318">
    <property type="entry name" value="FAD-bd_PCMH-like_sf"/>
</dbReference>
<evidence type="ECO:0000256" key="1">
    <source>
        <dbReference type="ARBA" id="ARBA00001974"/>
    </source>
</evidence>
<dbReference type="InterPro" id="IPR051264">
    <property type="entry name" value="FAD-oxidored/transferase_4"/>
</dbReference>
<feature type="domain" description="FAD-binding PCMH-type" evidence="6">
    <location>
        <begin position="37"/>
        <end position="216"/>
    </location>
</feature>
<dbReference type="Proteomes" id="UP000500870">
    <property type="component" value="Chromosome 3"/>
</dbReference>
<dbReference type="GO" id="GO:0016491">
    <property type="term" value="F:oxidoreductase activity"/>
    <property type="evidence" value="ECO:0007669"/>
    <property type="project" value="UniProtKB-KW"/>
</dbReference>
<dbReference type="InterPro" id="IPR016167">
    <property type="entry name" value="FAD-bd_PCMH_sub1"/>
</dbReference>
<dbReference type="Gene3D" id="1.10.45.10">
    <property type="entry name" value="Vanillyl-alcohol Oxidase, Chain A, domain 4"/>
    <property type="match status" value="1"/>
</dbReference>
<dbReference type="InterPro" id="IPR006094">
    <property type="entry name" value="Oxid_FAD_bind_N"/>
</dbReference>
<dbReference type="InterPro" id="IPR004113">
    <property type="entry name" value="FAD-bd_oxidored_4_C"/>
</dbReference>
<keyword evidence="5" id="KW-0560">Oxidoreductase</keyword>
<comment type="cofactor">
    <cofactor evidence="1">
        <name>FAD</name>
        <dbReference type="ChEBI" id="CHEBI:57692"/>
    </cofactor>
</comment>
<protein>
    <submittedName>
        <fullName evidence="7">FAD-binding oxidoreductase</fullName>
    </submittedName>
</protein>
<sequence>MHRLKPEFTAEIRTIVGEGNFREGETIAMIDYGVAPENLDAGAVVLPGTTGEVAAIIRCCRTHGVPLVTHGGRTGLVGGGLSKSGELVLSTARLNRILHLCPVERVAVVEAGVTLQALQMATAEHRLEPGIDLPSRGSATIGGMASTNAGGISAFRSGVMRHRILGLEAVLADGSVYSDLTRVVKNAAGYDLKHLFVGAEGTLGVITRIAVKLEPQPLATATVLFGLASVDAALETVRRGLDAEYGHLRAAEAIWHSYFRLTSSHHRWSAADYATDHPVNLLMTLGGADETALQSELGRIYEDVSAVHPDTSAVIAFSGAQETDLWRLREDTDLIYRQHPGAPSYDVSVPLSQVASYLERCLADLKAIDDAFDPYVFGHLADGNLHIVLNSAGSDIPAGKARAVEEAIYRGIGELGGSFSAEHGIGAKRVAPLSALSDPAKLALMHRIKDALDAPALLNPGKVLEAGRV</sequence>
<dbReference type="PANTHER" id="PTHR43716:SF1">
    <property type="entry name" value="D-2-HYDROXYGLUTARATE DEHYDROGENASE, MITOCHONDRIAL"/>
    <property type="match status" value="1"/>
</dbReference>
<dbReference type="Gene3D" id="3.30.70.2190">
    <property type="match status" value="1"/>
</dbReference>
<gene>
    <name evidence="7" type="ORF">FOB41_22830</name>
</gene>
<dbReference type="PROSITE" id="PS51387">
    <property type="entry name" value="FAD_PCMH"/>
    <property type="match status" value="1"/>
</dbReference>
<evidence type="ECO:0000256" key="3">
    <source>
        <dbReference type="ARBA" id="ARBA00022630"/>
    </source>
</evidence>
<keyword evidence="4" id="KW-0274">FAD</keyword>
<dbReference type="Gene3D" id="3.30.43.10">
    <property type="entry name" value="Uridine Diphospho-n-acetylenolpyruvylglucosamine Reductase, domain 2"/>
    <property type="match status" value="1"/>
</dbReference>
<dbReference type="InterPro" id="IPR016164">
    <property type="entry name" value="FAD-linked_Oxase-like_C"/>
</dbReference>
<organism evidence="7 8">
    <name type="scientific">Agrobacterium pusense</name>
    <dbReference type="NCBI Taxonomy" id="648995"/>
    <lineage>
        <taxon>Bacteria</taxon>
        <taxon>Pseudomonadati</taxon>
        <taxon>Pseudomonadota</taxon>
        <taxon>Alphaproteobacteria</taxon>
        <taxon>Hyphomicrobiales</taxon>
        <taxon>Rhizobiaceae</taxon>
        <taxon>Rhizobium/Agrobacterium group</taxon>
        <taxon>Agrobacterium</taxon>
    </lineage>
</organism>
<evidence type="ECO:0000313" key="7">
    <source>
        <dbReference type="EMBL" id="QIX23972.1"/>
    </source>
</evidence>
<evidence type="ECO:0000256" key="2">
    <source>
        <dbReference type="ARBA" id="ARBA00008000"/>
    </source>
</evidence>
<dbReference type="Pfam" id="PF02913">
    <property type="entry name" value="FAD-oxidase_C"/>
    <property type="match status" value="1"/>
</dbReference>
<evidence type="ECO:0000256" key="4">
    <source>
        <dbReference type="ARBA" id="ARBA00022827"/>
    </source>
</evidence>
<dbReference type="GO" id="GO:0022904">
    <property type="term" value="P:respiratory electron transport chain"/>
    <property type="evidence" value="ECO:0007669"/>
    <property type="project" value="TreeGrafter"/>
</dbReference>
<dbReference type="Pfam" id="PF01565">
    <property type="entry name" value="FAD_binding_4"/>
    <property type="match status" value="1"/>
</dbReference>
<dbReference type="InterPro" id="IPR016169">
    <property type="entry name" value="FAD-bd_PCMH_sub2"/>
</dbReference>
<name>A0A6H0ZT05_9HYPH</name>
<dbReference type="GO" id="GO:0071949">
    <property type="term" value="F:FAD binding"/>
    <property type="evidence" value="ECO:0007669"/>
    <property type="project" value="InterPro"/>
</dbReference>
<keyword evidence="3" id="KW-0285">Flavoprotein</keyword>
<dbReference type="RefSeq" id="WP_177319346.1">
    <property type="nucleotide sequence ID" value="NZ_CP050899.1"/>
</dbReference>